<dbReference type="AlphaFoldDB" id="A0A3M0IM47"/>
<proteinExistence type="predicted"/>
<name>A0A3M0IM47_HIRRU</name>
<organism evidence="1 2">
    <name type="scientific">Hirundo rustica rustica</name>
    <dbReference type="NCBI Taxonomy" id="333673"/>
    <lineage>
        <taxon>Eukaryota</taxon>
        <taxon>Metazoa</taxon>
        <taxon>Chordata</taxon>
        <taxon>Craniata</taxon>
        <taxon>Vertebrata</taxon>
        <taxon>Euteleostomi</taxon>
        <taxon>Archelosauria</taxon>
        <taxon>Archosauria</taxon>
        <taxon>Dinosauria</taxon>
        <taxon>Saurischia</taxon>
        <taxon>Theropoda</taxon>
        <taxon>Coelurosauria</taxon>
        <taxon>Aves</taxon>
        <taxon>Neognathae</taxon>
        <taxon>Neoaves</taxon>
        <taxon>Telluraves</taxon>
        <taxon>Australaves</taxon>
        <taxon>Passeriformes</taxon>
        <taxon>Sylvioidea</taxon>
        <taxon>Hirundinidae</taxon>
        <taxon>Hirundo</taxon>
    </lineage>
</organism>
<comment type="caution">
    <text evidence="1">The sequence shown here is derived from an EMBL/GenBank/DDBJ whole genome shotgun (WGS) entry which is preliminary data.</text>
</comment>
<keyword evidence="2" id="KW-1185">Reference proteome</keyword>
<evidence type="ECO:0000313" key="2">
    <source>
        <dbReference type="Proteomes" id="UP000269221"/>
    </source>
</evidence>
<sequence length="149" mass="16227">MKDSKLQFLEGICTPCRSAAERGSSRGLELFCRRKELAEKMETLDAMDTMLRAVVLSCPGEVLQDVLEVPNIVSHIYHTGLVRDTQIQHSPHTLLLLMADQSPGQGVTTPPQISPPGERNALTLWEVTFSAPQTAEEVVEGAAHPTPGP</sequence>
<protein>
    <submittedName>
        <fullName evidence="1">Uncharacterized protein</fullName>
    </submittedName>
</protein>
<accession>A0A3M0IM47</accession>
<evidence type="ECO:0000313" key="1">
    <source>
        <dbReference type="EMBL" id="RMB90037.1"/>
    </source>
</evidence>
<gene>
    <name evidence="1" type="ORF">DUI87_33548</name>
</gene>
<reference evidence="1 2" key="1">
    <citation type="submission" date="2018-07" db="EMBL/GenBank/DDBJ databases">
        <title>A high quality draft genome assembly of the barn swallow (H. rustica rustica).</title>
        <authorList>
            <person name="Formenti G."/>
            <person name="Chiara M."/>
            <person name="Poveda L."/>
            <person name="Francoijs K.-J."/>
            <person name="Bonisoli-Alquati A."/>
            <person name="Canova L."/>
            <person name="Gianfranceschi L."/>
            <person name="Horner D.S."/>
            <person name="Saino N."/>
        </authorList>
    </citation>
    <scope>NUCLEOTIDE SEQUENCE [LARGE SCALE GENOMIC DNA]</scope>
    <source>
        <strain evidence="1">Chelidonia</strain>
        <tissue evidence="1">Blood</tissue>
    </source>
</reference>
<dbReference type="EMBL" id="QRBI01000261">
    <property type="protein sequence ID" value="RMB90037.1"/>
    <property type="molecule type" value="Genomic_DNA"/>
</dbReference>
<dbReference type="Proteomes" id="UP000269221">
    <property type="component" value="Unassembled WGS sequence"/>
</dbReference>
<dbReference type="OrthoDB" id="10444406at2759"/>